<name>A0A0Q5U7U7_DROER</name>
<keyword evidence="9" id="KW-0325">Glycoprotein</keyword>
<dbReference type="FunFam" id="3.40.50.300:FF:001863">
    <property type="entry name" value="Heparan sulfate 2-o-sulfotransferase"/>
    <property type="match status" value="1"/>
</dbReference>
<keyword evidence="4 10" id="KW-0812">Transmembrane</keyword>
<dbReference type="InterPro" id="IPR005331">
    <property type="entry name" value="Sulfotransferase"/>
</dbReference>
<keyword evidence="7" id="KW-0333">Golgi apparatus</keyword>
<sequence>MSLNAERSYKMKLRDVENAFKYRRIPYPKRSVELIALLAISCTFFLFMHTNKLNSRLKEMEVKLQPSEFSALGLTGNHISGHDAGKHDDINTLHGTYQYLKSTGQLWRLNPKFLNNTKFHTSDIIFFNRVPKTGSETLIKLMIELGKINDFQNERSPYSKPTGMYWNVERQEQEATRILDLKEQPAFVYAEHMNYMNIRQFHLPQPIYINMIRDPVERVISWFYYKRTPWSSISMYKVTGKMYNRTYYIKNFEDCVLTNDAECRYDYGLMFKNDPGDHKRQSLFFCGHSPICEPFNTPAAIARAKQNVERDFSVVGSWEDANVTLTVLEHYIPRFFKGSMELYYEPDNGLAFLNENINHWKPKISERIKQIMRANFTQEYEFYYFCKQRLYRQYFAINKHLHF</sequence>
<evidence type="ECO:0000256" key="8">
    <source>
        <dbReference type="ARBA" id="ARBA00023136"/>
    </source>
</evidence>
<dbReference type="GO" id="GO:0000139">
    <property type="term" value="C:Golgi membrane"/>
    <property type="evidence" value="ECO:0007669"/>
    <property type="project" value="UniProtKB-SubCell"/>
</dbReference>
<dbReference type="PANTHER" id="PTHR12129">
    <property type="entry name" value="HEPARAN SULFATE 2-O-SULFOTRANSFERASE"/>
    <property type="match status" value="1"/>
</dbReference>
<keyword evidence="12" id="KW-1185">Reference proteome</keyword>
<comment type="subcellular location">
    <subcellularLocation>
        <location evidence="1">Golgi apparatus membrane</location>
        <topology evidence="1">Single-pass type II membrane protein</topology>
    </subcellularLocation>
</comment>
<feature type="transmembrane region" description="Helical" evidence="10">
    <location>
        <begin position="31"/>
        <end position="48"/>
    </location>
</feature>
<evidence type="ECO:0000256" key="5">
    <source>
        <dbReference type="ARBA" id="ARBA00022968"/>
    </source>
</evidence>
<reference evidence="11 12" key="1">
    <citation type="journal article" date="2007" name="Nature">
        <title>Evolution of genes and genomes on the Drosophila phylogeny.</title>
        <authorList>
            <consortium name="Drosophila 12 Genomes Consortium"/>
            <person name="Clark A.G."/>
            <person name="Eisen M.B."/>
            <person name="Smith D.R."/>
            <person name="Bergman C.M."/>
            <person name="Oliver B."/>
            <person name="Markow T.A."/>
            <person name="Kaufman T.C."/>
            <person name="Kellis M."/>
            <person name="Gelbart W."/>
            <person name="Iyer V.N."/>
            <person name="Pollard D.A."/>
            <person name="Sackton T.B."/>
            <person name="Larracuente A.M."/>
            <person name="Singh N.D."/>
            <person name="Abad J.P."/>
            <person name="Abt D.N."/>
            <person name="Adryan B."/>
            <person name="Aguade M."/>
            <person name="Akashi H."/>
            <person name="Anderson W.W."/>
            <person name="Aquadro C.F."/>
            <person name="Ardell D.H."/>
            <person name="Arguello R."/>
            <person name="Artieri C.G."/>
            <person name="Barbash D.A."/>
            <person name="Barker D."/>
            <person name="Barsanti P."/>
            <person name="Batterham P."/>
            <person name="Batzoglou S."/>
            <person name="Begun D."/>
            <person name="Bhutkar A."/>
            <person name="Blanco E."/>
            <person name="Bosak S.A."/>
            <person name="Bradley R.K."/>
            <person name="Brand A.D."/>
            <person name="Brent M.R."/>
            <person name="Brooks A.N."/>
            <person name="Brown R.H."/>
            <person name="Butlin R.K."/>
            <person name="Caggese C."/>
            <person name="Calvi B.R."/>
            <person name="Bernardo de Carvalho A."/>
            <person name="Caspi A."/>
            <person name="Castrezana S."/>
            <person name="Celniker S.E."/>
            <person name="Chang J.L."/>
            <person name="Chapple C."/>
            <person name="Chatterji S."/>
            <person name="Chinwalla A."/>
            <person name="Civetta A."/>
            <person name="Clifton S.W."/>
            <person name="Comeron J.M."/>
            <person name="Costello J.C."/>
            <person name="Coyne J.A."/>
            <person name="Daub J."/>
            <person name="David R.G."/>
            <person name="Delcher A.L."/>
            <person name="Delehaunty K."/>
            <person name="Do C.B."/>
            <person name="Ebling H."/>
            <person name="Edwards K."/>
            <person name="Eickbush T."/>
            <person name="Evans J.D."/>
            <person name="Filipski A."/>
            <person name="Findeiss S."/>
            <person name="Freyhult E."/>
            <person name="Fulton L."/>
            <person name="Fulton R."/>
            <person name="Garcia A.C."/>
            <person name="Gardiner A."/>
            <person name="Garfield D.A."/>
            <person name="Garvin B.E."/>
            <person name="Gibson G."/>
            <person name="Gilbert D."/>
            <person name="Gnerre S."/>
            <person name="Godfrey J."/>
            <person name="Good R."/>
            <person name="Gotea V."/>
            <person name="Gravely B."/>
            <person name="Greenberg A.J."/>
            <person name="Griffiths-Jones S."/>
            <person name="Gross S."/>
            <person name="Guigo R."/>
            <person name="Gustafson E.A."/>
            <person name="Haerty W."/>
            <person name="Hahn M.W."/>
            <person name="Halligan D.L."/>
            <person name="Halpern A.L."/>
            <person name="Halter G.M."/>
            <person name="Han M.V."/>
            <person name="Heger A."/>
            <person name="Hillier L."/>
            <person name="Hinrichs A.S."/>
            <person name="Holmes I."/>
            <person name="Hoskins R.A."/>
            <person name="Hubisz M.J."/>
            <person name="Hultmark D."/>
            <person name="Huntley M.A."/>
            <person name="Jaffe D.B."/>
            <person name="Jagadeeshan S."/>
            <person name="Jeck W.R."/>
            <person name="Johnson J."/>
            <person name="Jones C.D."/>
            <person name="Jordan W.C."/>
            <person name="Karpen G.H."/>
            <person name="Kataoka E."/>
            <person name="Keightley P.D."/>
            <person name="Kheradpour P."/>
            <person name="Kirkness E.F."/>
            <person name="Koerich L.B."/>
            <person name="Kristiansen K."/>
            <person name="Kudrna D."/>
            <person name="Kulathinal R.J."/>
            <person name="Kumar S."/>
            <person name="Kwok R."/>
            <person name="Lander E."/>
            <person name="Langley C.H."/>
            <person name="Lapoint R."/>
            <person name="Lazzaro B.P."/>
            <person name="Lee S.J."/>
            <person name="Levesque L."/>
            <person name="Li R."/>
            <person name="Lin C.F."/>
            <person name="Lin M.F."/>
            <person name="Lindblad-Toh K."/>
            <person name="Llopart A."/>
            <person name="Long M."/>
            <person name="Low L."/>
            <person name="Lozovsky E."/>
            <person name="Lu J."/>
            <person name="Luo M."/>
            <person name="Machado C.A."/>
            <person name="Makalowski W."/>
            <person name="Marzo M."/>
            <person name="Matsuda M."/>
            <person name="Matzkin L."/>
            <person name="McAllister B."/>
            <person name="McBride C.S."/>
            <person name="McKernan B."/>
            <person name="McKernan K."/>
            <person name="Mendez-Lago M."/>
            <person name="Minx P."/>
            <person name="Mollenhauer M.U."/>
            <person name="Montooth K."/>
            <person name="Mount S.M."/>
            <person name="Mu X."/>
            <person name="Myers E."/>
            <person name="Negre B."/>
            <person name="Newfeld S."/>
            <person name="Nielsen R."/>
            <person name="Noor M.A."/>
            <person name="O'Grady P."/>
            <person name="Pachter L."/>
            <person name="Papaceit M."/>
            <person name="Parisi M.J."/>
            <person name="Parisi M."/>
            <person name="Parts L."/>
            <person name="Pedersen J.S."/>
            <person name="Pesole G."/>
            <person name="Phillippy A.M."/>
            <person name="Ponting C.P."/>
            <person name="Pop M."/>
            <person name="Porcelli D."/>
            <person name="Powell J.R."/>
            <person name="Prohaska S."/>
            <person name="Pruitt K."/>
            <person name="Puig M."/>
            <person name="Quesneville H."/>
            <person name="Ram K.R."/>
            <person name="Rand D."/>
            <person name="Rasmussen M.D."/>
            <person name="Reed L.K."/>
            <person name="Reenan R."/>
            <person name="Reily A."/>
            <person name="Remington K.A."/>
            <person name="Rieger T.T."/>
            <person name="Ritchie M.G."/>
            <person name="Robin C."/>
            <person name="Rogers Y.H."/>
            <person name="Rohde C."/>
            <person name="Rozas J."/>
            <person name="Rubenfield M.J."/>
            <person name="Ruiz A."/>
            <person name="Russo S."/>
            <person name="Salzberg S.L."/>
            <person name="Sanchez-Gracia A."/>
            <person name="Saranga D.J."/>
            <person name="Sato H."/>
            <person name="Schaeffer S.W."/>
            <person name="Schatz M.C."/>
            <person name="Schlenke T."/>
            <person name="Schwartz R."/>
            <person name="Segarra C."/>
            <person name="Singh R.S."/>
            <person name="Sirot L."/>
            <person name="Sirota M."/>
            <person name="Sisneros N.B."/>
            <person name="Smith C.D."/>
            <person name="Smith T.F."/>
            <person name="Spieth J."/>
            <person name="Stage D.E."/>
            <person name="Stark A."/>
            <person name="Stephan W."/>
            <person name="Strausberg R.L."/>
            <person name="Strempel S."/>
            <person name="Sturgill D."/>
            <person name="Sutton G."/>
            <person name="Sutton G.G."/>
            <person name="Tao W."/>
            <person name="Teichmann S."/>
            <person name="Tobari Y.N."/>
            <person name="Tomimura Y."/>
            <person name="Tsolas J.M."/>
            <person name="Valente V.L."/>
            <person name="Venter E."/>
            <person name="Venter J.C."/>
            <person name="Vicario S."/>
            <person name="Vieira F.G."/>
            <person name="Vilella A.J."/>
            <person name="Villasante A."/>
            <person name="Walenz B."/>
            <person name="Wang J."/>
            <person name="Wasserman M."/>
            <person name="Watts T."/>
            <person name="Wilson D."/>
            <person name="Wilson R.K."/>
            <person name="Wing R.A."/>
            <person name="Wolfner M.F."/>
            <person name="Wong A."/>
            <person name="Wong G.K."/>
            <person name="Wu C.I."/>
            <person name="Wu G."/>
            <person name="Yamamoto D."/>
            <person name="Yang H.P."/>
            <person name="Yang S.P."/>
            <person name="Yorke J.A."/>
            <person name="Yoshida K."/>
            <person name="Zdobnov E."/>
            <person name="Zhang P."/>
            <person name="Zhang Y."/>
            <person name="Zimin A.V."/>
            <person name="Baldwin J."/>
            <person name="Abdouelleil A."/>
            <person name="Abdulkadir J."/>
            <person name="Abebe A."/>
            <person name="Abera B."/>
            <person name="Abreu J."/>
            <person name="Acer S.C."/>
            <person name="Aftuck L."/>
            <person name="Alexander A."/>
            <person name="An P."/>
            <person name="Anderson E."/>
            <person name="Anderson S."/>
            <person name="Arachi H."/>
            <person name="Azer M."/>
            <person name="Bachantsang P."/>
            <person name="Barry A."/>
            <person name="Bayul T."/>
            <person name="Berlin A."/>
            <person name="Bessette D."/>
            <person name="Bloom T."/>
            <person name="Blye J."/>
            <person name="Boguslavskiy L."/>
            <person name="Bonnet C."/>
            <person name="Boukhgalter B."/>
            <person name="Bourzgui I."/>
            <person name="Brown A."/>
            <person name="Cahill P."/>
            <person name="Channer S."/>
            <person name="Cheshatsang Y."/>
            <person name="Chuda L."/>
            <person name="Citroen M."/>
            <person name="Collymore A."/>
            <person name="Cooke P."/>
            <person name="Costello M."/>
            <person name="D'Aco K."/>
            <person name="Daza R."/>
            <person name="De Haan G."/>
            <person name="DeGray S."/>
            <person name="DeMaso C."/>
            <person name="Dhargay N."/>
            <person name="Dooley K."/>
            <person name="Dooley E."/>
            <person name="Doricent M."/>
            <person name="Dorje P."/>
            <person name="Dorjee K."/>
            <person name="Dupes A."/>
            <person name="Elong R."/>
            <person name="Falk J."/>
            <person name="Farina A."/>
            <person name="Faro S."/>
            <person name="Ferguson D."/>
            <person name="Fisher S."/>
            <person name="Foley C.D."/>
            <person name="Franke A."/>
            <person name="Friedrich D."/>
            <person name="Gadbois L."/>
            <person name="Gearin G."/>
            <person name="Gearin C.R."/>
            <person name="Giannoukos G."/>
            <person name="Goode T."/>
            <person name="Graham J."/>
            <person name="Grandbois E."/>
            <person name="Grewal S."/>
            <person name="Gyaltsen K."/>
            <person name="Hafez N."/>
            <person name="Hagos B."/>
            <person name="Hall J."/>
            <person name="Henson C."/>
            <person name="Hollinger A."/>
            <person name="Honan T."/>
            <person name="Huard M.D."/>
            <person name="Hughes L."/>
            <person name="Hurhula B."/>
            <person name="Husby M.E."/>
            <person name="Kamat A."/>
            <person name="Kanga B."/>
            <person name="Kashin S."/>
            <person name="Khazanovich D."/>
            <person name="Kisner P."/>
            <person name="Lance K."/>
            <person name="Lara M."/>
            <person name="Lee W."/>
            <person name="Lennon N."/>
            <person name="Letendre F."/>
            <person name="LeVine R."/>
            <person name="Lipovsky A."/>
            <person name="Liu X."/>
            <person name="Liu J."/>
            <person name="Liu S."/>
            <person name="Lokyitsang T."/>
            <person name="Lokyitsang Y."/>
            <person name="Lubonja R."/>
            <person name="Lui A."/>
            <person name="MacDonald P."/>
            <person name="Magnisalis V."/>
            <person name="Maru K."/>
            <person name="Matthews C."/>
            <person name="McCusker W."/>
            <person name="McDonough S."/>
            <person name="Mehta T."/>
            <person name="Meldrim J."/>
            <person name="Meneus L."/>
            <person name="Mihai O."/>
            <person name="Mihalev A."/>
            <person name="Mihova T."/>
            <person name="Mittelman R."/>
            <person name="Mlenga V."/>
            <person name="Montmayeur A."/>
            <person name="Mulrain L."/>
            <person name="Navidi A."/>
            <person name="Naylor J."/>
            <person name="Negash T."/>
            <person name="Nguyen T."/>
            <person name="Nguyen N."/>
            <person name="Nicol R."/>
            <person name="Norbu C."/>
            <person name="Norbu N."/>
            <person name="Novod N."/>
            <person name="O'Neill B."/>
            <person name="Osman S."/>
            <person name="Markiewicz E."/>
            <person name="Oyono O.L."/>
            <person name="Patti C."/>
            <person name="Phunkhang P."/>
            <person name="Pierre F."/>
            <person name="Priest M."/>
            <person name="Raghuraman S."/>
            <person name="Rege F."/>
            <person name="Reyes R."/>
            <person name="Rise C."/>
            <person name="Rogov P."/>
            <person name="Ross K."/>
            <person name="Ryan E."/>
            <person name="Settipalli S."/>
            <person name="Shea T."/>
            <person name="Sherpa N."/>
            <person name="Shi L."/>
            <person name="Shih D."/>
            <person name="Sparrow T."/>
            <person name="Spaulding J."/>
            <person name="Stalker J."/>
            <person name="Stange-Thomann N."/>
            <person name="Stavropoulos S."/>
            <person name="Stone C."/>
            <person name="Strader C."/>
            <person name="Tesfaye S."/>
            <person name="Thomson T."/>
            <person name="Thoulutsang Y."/>
            <person name="Thoulutsang D."/>
            <person name="Topham K."/>
            <person name="Topping I."/>
            <person name="Tsamla T."/>
            <person name="Vassiliev H."/>
            <person name="Vo A."/>
            <person name="Wangchuk T."/>
            <person name="Wangdi T."/>
            <person name="Weiand M."/>
            <person name="Wilkinson J."/>
            <person name="Wilson A."/>
            <person name="Yadav S."/>
            <person name="Young G."/>
            <person name="Yu Q."/>
            <person name="Zembek L."/>
            <person name="Zhong D."/>
            <person name="Zimmer A."/>
            <person name="Zwirko Z."/>
            <person name="Jaffe D.B."/>
            <person name="Alvarez P."/>
            <person name="Brockman W."/>
            <person name="Butler J."/>
            <person name="Chin C."/>
            <person name="Gnerre S."/>
            <person name="Grabherr M."/>
            <person name="Kleber M."/>
            <person name="Mauceli E."/>
            <person name="MacCallum I."/>
        </authorList>
    </citation>
    <scope>NUCLEOTIDE SEQUENCE [LARGE SCALE GENOMIC DNA]</scope>
    <source>
        <strain evidence="11 12">TSC#14021-0224.01</strain>
    </source>
</reference>
<evidence type="ECO:0000256" key="3">
    <source>
        <dbReference type="ARBA" id="ARBA00022679"/>
    </source>
</evidence>
<evidence type="ECO:0000256" key="10">
    <source>
        <dbReference type="SAM" id="Phobius"/>
    </source>
</evidence>
<evidence type="ECO:0000256" key="2">
    <source>
        <dbReference type="ARBA" id="ARBA00010569"/>
    </source>
</evidence>
<dbReference type="AlphaFoldDB" id="A0A0Q5U7U7"/>
<gene>
    <name evidence="11" type="primary">Dere\GG13413</name>
    <name evidence="11" type="synonym">dere_GLEANR_13680</name>
    <name evidence="11" type="synonym">GG13413</name>
    <name evidence="11" type="ORF">Dere_GG13413</name>
</gene>
<dbReference type="Gene3D" id="3.40.50.300">
    <property type="entry name" value="P-loop containing nucleotide triphosphate hydrolases"/>
    <property type="match status" value="1"/>
</dbReference>
<evidence type="ECO:0000313" key="12">
    <source>
        <dbReference type="Proteomes" id="UP000008711"/>
    </source>
</evidence>
<organism evidence="11 12">
    <name type="scientific">Drosophila erecta</name>
    <name type="common">Fruit fly</name>
    <dbReference type="NCBI Taxonomy" id="7220"/>
    <lineage>
        <taxon>Eukaryota</taxon>
        <taxon>Metazoa</taxon>
        <taxon>Ecdysozoa</taxon>
        <taxon>Arthropoda</taxon>
        <taxon>Hexapoda</taxon>
        <taxon>Insecta</taxon>
        <taxon>Pterygota</taxon>
        <taxon>Neoptera</taxon>
        <taxon>Endopterygota</taxon>
        <taxon>Diptera</taxon>
        <taxon>Brachycera</taxon>
        <taxon>Muscomorpha</taxon>
        <taxon>Ephydroidea</taxon>
        <taxon>Drosophilidae</taxon>
        <taxon>Drosophila</taxon>
        <taxon>Sophophora</taxon>
    </lineage>
</organism>
<evidence type="ECO:0000256" key="6">
    <source>
        <dbReference type="ARBA" id="ARBA00022989"/>
    </source>
</evidence>
<keyword evidence="5" id="KW-0735">Signal-anchor</keyword>
<dbReference type="SUPFAM" id="SSF52540">
    <property type="entry name" value="P-loop containing nucleoside triphosphate hydrolases"/>
    <property type="match status" value="1"/>
</dbReference>
<reference evidence="11 12" key="2">
    <citation type="journal article" date="2008" name="Bioinformatics">
        <title>Assembly reconciliation.</title>
        <authorList>
            <person name="Zimin A.V."/>
            <person name="Smith D.R."/>
            <person name="Sutton G."/>
            <person name="Yorke J.A."/>
        </authorList>
    </citation>
    <scope>NUCLEOTIDE SEQUENCE [LARGE SCALE GENOMIC DNA]</scope>
    <source>
        <strain evidence="11 12">TSC#14021-0224.01</strain>
    </source>
</reference>
<protein>
    <submittedName>
        <fullName evidence="11">Uncharacterized protein, isoform G</fullName>
    </submittedName>
</protein>
<accession>A0A0Q5U7U7</accession>
<dbReference type="PANTHER" id="PTHR12129:SF20">
    <property type="entry name" value="HEPARAN SULFATE 2-O-SULFOTRANSFERASE PIPE"/>
    <property type="match status" value="1"/>
</dbReference>
<dbReference type="InterPro" id="IPR027417">
    <property type="entry name" value="P-loop_NTPase"/>
</dbReference>
<evidence type="ECO:0000313" key="11">
    <source>
        <dbReference type="EMBL" id="KQS44236.1"/>
    </source>
</evidence>
<dbReference type="OrthoDB" id="10019582at2759"/>
<keyword evidence="6 10" id="KW-1133">Transmembrane helix</keyword>
<comment type="similarity">
    <text evidence="2">Belongs to the sulfotransferase 3 family.</text>
</comment>
<dbReference type="GO" id="GO:0008146">
    <property type="term" value="F:sulfotransferase activity"/>
    <property type="evidence" value="ECO:0007669"/>
    <property type="project" value="InterPro"/>
</dbReference>
<dbReference type="Pfam" id="PF03567">
    <property type="entry name" value="Sulfotransfer_2"/>
    <property type="match status" value="1"/>
</dbReference>
<dbReference type="InterPro" id="IPR007734">
    <property type="entry name" value="Heparan_SO4_2-O-STrfase"/>
</dbReference>
<keyword evidence="3" id="KW-0808">Transferase</keyword>
<keyword evidence="8 10" id="KW-0472">Membrane</keyword>
<evidence type="ECO:0000256" key="1">
    <source>
        <dbReference type="ARBA" id="ARBA00004323"/>
    </source>
</evidence>
<dbReference type="EMBL" id="CH954178">
    <property type="protein sequence ID" value="KQS44236.1"/>
    <property type="molecule type" value="Genomic_DNA"/>
</dbReference>
<evidence type="ECO:0000256" key="4">
    <source>
        <dbReference type="ARBA" id="ARBA00022692"/>
    </source>
</evidence>
<evidence type="ECO:0000256" key="9">
    <source>
        <dbReference type="ARBA" id="ARBA00023180"/>
    </source>
</evidence>
<evidence type="ECO:0000256" key="7">
    <source>
        <dbReference type="ARBA" id="ARBA00023034"/>
    </source>
</evidence>
<proteinExistence type="inferred from homology"/>
<dbReference type="Proteomes" id="UP000008711">
    <property type="component" value="Unassembled WGS sequence"/>
</dbReference>